<reference evidence="8 9" key="1">
    <citation type="journal article" date="2010" name="Stand. Genomic Sci.">
        <title>Complete genome sequence of Ilyobacter polytropus type strain (CuHbu1).</title>
        <authorList>
            <person name="Sikorski J."/>
            <person name="Chertkov O."/>
            <person name="Lapidus A."/>
            <person name="Nolan M."/>
            <person name="Lucas S."/>
            <person name="Del Rio T.G."/>
            <person name="Tice H."/>
            <person name="Cheng J.F."/>
            <person name="Tapia R."/>
            <person name="Han C."/>
            <person name="Goodwin L."/>
            <person name="Pitluck S."/>
            <person name="Liolios K."/>
            <person name="Ivanova N."/>
            <person name="Mavromatis K."/>
            <person name="Mikhailova N."/>
            <person name="Pati A."/>
            <person name="Chen A."/>
            <person name="Palaniappan K."/>
            <person name="Land M."/>
            <person name="Hauser L."/>
            <person name="Chang Y.J."/>
            <person name="Jeffries C.D."/>
            <person name="Brambilla E."/>
            <person name="Yasawong M."/>
            <person name="Rohde M."/>
            <person name="Pukall R."/>
            <person name="Spring S."/>
            <person name="Goker M."/>
            <person name="Woyke T."/>
            <person name="Bristow J."/>
            <person name="Eisen J.A."/>
            <person name="Markowitz V."/>
            <person name="Hugenholtz P."/>
            <person name="Kyrpides N.C."/>
            <person name="Klenk H.P."/>
        </authorList>
    </citation>
    <scope>NUCLEOTIDE SEQUENCE [LARGE SCALE GENOMIC DNA]</scope>
    <source>
        <strain evidence="9">ATCC 51220 / DSM 2926 / LMG 16218 / CuHBu1</strain>
        <plasmid evidence="9">pILYOP01</plasmid>
    </source>
</reference>
<dbReference type="PANTHER" id="PTHR43663">
    <property type="entry name" value="CHROMATE TRANSPORT PROTEIN-RELATED"/>
    <property type="match status" value="1"/>
</dbReference>
<dbReference type="RefSeq" id="WP_013388960.1">
    <property type="nucleotide sequence ID" value="NC_014633.1"/>
</dbReference>
<keyword evidence="3" id="KW-1003">Cell membrane</keyword>
<dbReference type="Proteomes" id="UP000006875">
    <property type="component" value="Plasmid pILYOP01"/>
</dbReference>
<evidence type="ECO:0000256" key="5">
    <source>
        <dbReference type="ARBA" id="ARBA00022989"/>
    </source>
</evidence>
<organism evidence="8 9">
    <name type="scientific">Ilyobacter polytropus (strain ATCC 51220 / DSM 2926 / LMG 16218 / CuHBu1)</name>
    <dbReference type="NCBI Taxonomy" id="572544"/>
    <lineage>
        <taxon>Bacteria</taxon>
        <taxon>Fusobacteriati</taxon>
        <taxon>Fusobacteriota</taxon>
        <taxon>Fusobacteriia</taxon>
        <taxon>Fusobacteriales</taxon>
        <taxon>Fusobacteriaceae</taxon>
        <taxon>Ilyobacter</taxon>
    </lineage>
</organism>
<comment type="similarity">
    <text evidence="2">Belongs to the chromate ion transporter (CHR) (TC 2.A.51) family.</text>
</comment>
<geneLocation type="plasmid" evidence="8 9">
    <name>pILYOP01</name>
</geneLocation>
<feature type="transmembrane region" description="Helical" evidence="7">
    <location>
        <begin position="110"/>
        <end position="127"/>
    </location>
</feature>
<keyword evidence="6 7" id="KW-0472">Membrane</keyword>
<dbReference type="Pfam" id="PF02417">
    <property type="entry name" value="Chromate_transp"/>
    <property type="match status" value="1"/>
</dbReference>
<keyword evidence="5 7" id="KW-1133">Transmembrane helix</keyword>
<evidence type="ECO:0000256" key="6">
    <source>
        <dbReference type="ARBA" id="ARBA00023136"/>
    </source>
</evidence>
<feature type="transmembrane region" description="Helical" evidence="7">
    <location>
        <begin position="6"/>
        <end position="28"/>
    </location>
</feature>
<feature type="transmembrane region" description="Helical" evidence="7">
    <location>
        <begin position="158"/>
        <end position="175"/>
    </location>
</feature>
<keyword evidence="4 7" id="KW-0812">Transmembrane</keyword>
<proteinExistence type="inferred from homology"/>
<dbReference type="KEGG" id="ipo:Ilyop_2542"/>
<evidence type="ECO:0000256" key="1">
    <source>
        <dbReference type="ARBA" id="ARBA00004651"/>
    </source>
</evidence>
<dbReference type="InterPro" id="IPR003370">
    <property type="entry name" value="Chromate_transpt"/>
</dbReference>
<keyword evidence="9" id="KW-1185">Reference proteome</keyword>
<evidence type="ECO:0000313" key="9">
    <source>
        <dbReference type="Proteomes" id="UP000006875"/>
    </source>
</evidence>
<dbReference type="PANTHER" id="PTHR43663:SF1">
    <property type="entry name" value="CHROMATE TRANSPORTER"/>
    <property type="match status" value="1"/>
</dbReference>
<evidence type="ECO:0000256" key="7">
    <source>
        <dbReference type="SAM" id="Phobius"/>
    </source>
</evidence>
<dbReference type="AlphaFoldDB" id="E3HBX5"/>
<gene>
    <name evidence="8" type="ordered locus">Ilyop_2542</name>
</gene>
<dbReference type="GO" id="GO:0005886">
    <property type="term" value="C:plasma membrane"/>
    <property type="evidence" value="ECO:0007669"/>
    <property type="project" value="UniProtKB-SubCell"/>
</dbReference>
<protein>
    <submittedName>
        <fullName evidence="8">Chromate transporter</fullName>
    </submittedName>
</protein>
<evidence type="ECO:0000313" key="8">
    <source>
        <dbReference type="EMBL" id="ADO84301.1"/>
    </source>
</evidence>
<dbReference type="InterPro" id="IPR052518">
    <property type="entry name" value="CHR_Transporter"/>
</dbReference>
<evidence type="ECO:0000256" key="4">
    <source>
        <dbReference type="ARBA" id="ARBA00022692"/>
    </source>
</evidence>
<keyword evidence="8" id="KW-0614">Plasmid</keyword>
<dbReference type="HOGENOM" id="CLU_018106_1_0_0"/>
<dbReference type="OrthoDB" id="9027281at2"/>
<feature type="transmembrane region" description="Helical" evidence="7">
    <location>
        <begin position="76"/>
        <end position="98"/>
    </location>
</feature>
<sequence length="188" mass="20453">MILWEIFWSFFKIGAFTFGGGYAMIPLIEKEIITNKKWIDEDELLEIISIAQMTPGVIAINTATFVGRKSGGVKGALVASAAVVLPSLFVISIIVTFFSKSFESALVQKFLTGVRAGLLALMANSLLRLFRSGANNIVGIILLTISLTALILSMLSPITLIIFGSVTGIMLYRFFPEFTMKYLGGGKK</sequence>
<evidence type="ECO:0000256" key="2">
    <source>
        <dbReference type="ARBA" id="ARBA00005262"/>
    </source>
</evidence>
<comment type="subcellular location">
    <subcellularLocation>
        <location evidence="1">Cell membrane</location>
        <topology evidence="1">Multi-pass membrane protein</topology>
    </subcellularLocation>
</comment>
<dbReference type="EMBL" id="CP002282">
    <property type="protein sequence ID" value="ADO84301.1"/>
    <property type="molecule type" value="Genomic_DNA"/>
</dbReference>
<accession>E3HBX5</accession>
<evidence type="ECO:0000256" key="3">
    <source>
        <dbReference type="ARBA" id="ARBA00022475"/>
    </source>
</evidence>
<name>E3HBX5_ILYPC</name>
<dbReference type="GO" id="GO:0015109">
    <property type="term" value="F:chromate transmembrane transporter activity"/>
    <property type="evidence" value="ECO:0007669"/>
    <property type="project" value="InterPro"/>
</dbReference>